<proteinExistence type="predicted"/>
<dbReference type="Proteomes" id="UP001175211">
    <property type="component" value="Unassembled WGS sequence"/>
</dbReference>
<name>A0AA39J6S0_ARMTA</name>
<organism evidence="1 2">
    <name type="scientific">Armillaria tabescens</name>
    <name type="common">Ringless honey mushroom</name>
    <name type="synonym">Agaricus tabescens</name>
    <dbReference type="NCBI Taxonomy" id="1929756"/>
    <lineage>
        <taxon>Eukaryota</taxon>
        <taxon>Fungi</taxon>
        <taxon>Dikarya</taxon>
        <taxon>Basidiomycota</taxon>
        <taxon>Agaricomycotina</taxon>
        <taxon>Agaricomycetes</taxon>
        <taxon>Agaricomycetidae</taxon>
        <taxon>Agaricales</taxon>
        <taxon>Marasmiineae</taxon>
        <taxon>Physalacriaceae</taxon>
        <taxon>Desarmillaria</taxon>
    </lineage>
</organism>
<dbReference type="RefSeq" id="XP_060322459.1">
    <property type="nucleotide sequence ID" value="XM_060468227.1"/>
</dbReference>
<evidence type="ECO:0000313" key="1">
    <source>
        <dbReference type="EMBL" id="KAK0437093.1"/>
    </source>
</evidence>
<accession>A0AA39J6S0</accession>
<evidence type="ECO:0000313" key="2">
    <source>
        <dbReference type="Proteomes" id="UP001175211"/>
    </source>
</evidence>
<sequence>MKLNSSTTQHITPSHHRLMNYTAIKPRGIMAADKKKFEALGKGDMHIMIPN</sequence>
<dbReference type="EMBL" id="JAUEPS010000117">
    <property type="protein sequence ID" value="KAK0437093.1"/>
    <property type="molecule type" value="Genomic_DNA"/>
</dbReference>
<dbReference type="GeneID" id="85351775"/>
<feature type="non-terminal residue" evidence="1">
    <location>
        <position position="51"/>
    </location>
</feature>
<comment type="caution">
    <text evidence="1">The sequence shown here is derived from an EMBL/GenBank/DDBJ whole genome shotgun (WGS) entry which is preliminary data.</text>
</comment>
<reference evidence="1" key="1">
    <citation type="submission" date="2023-06" db="EMBL/GenBank/DDBJ databases">
        <authorList>
            <consortium name="Lawrence Berkeley National Laboratory"/>
            <person name="Ahrendt S."/>
            <person name="Sahu N."/>
            <person name="Indic B."/>
            <person name="Wong-Bajracharya J."/>
            <person name="Merenyi Z."/>
            <person name="Ke H.-M."/>
            <person name="Monk M."/>
            <person name="Kocsube S."/>
            <person name="Drula E."/>
            <person name="Lipzen A."/>
            <person name="Balint B."/>
            <person name="Henrissat B."/>
            <person name="Andreopoulos B."/>
            <person name="Martin F.M."/>
            <person name="Harder C.B."/>
            <person name="Rigling D."/>
            <person name="Ford K.L."/>
            <person name="Foster G.D."/>
            <person name="Pangilinan J."/>
            <person name="Papanicolaou A."/>
            <person name="Barry K."/>
            <person name="LaButti K."/>
            <person name="Viragh M."/>
            <person name="Koriabine M."/>
            <person name="Yan M."/>
            <person name="Riley R."/>
            <person name="Champramary S."/>
            <person name="Plett K.L."/>
            <person name="Tsai I.J."/>
            <person name="Slot J."/>
            <person name="Sipos G."/>
            <person name="Plett J."/>
            <person name="Nagy L.G."/>
            <person name="Grigoriev I.V."/>
        </authorList>
    </citation>
    <scope>NUCLEOTIDE SEQUENCE</scope>
    <source>
        <strain evidence="1">CCBAS 213</strain>
    </source>
</reference>
<dbReference type="AlphaFoldDB" id="A0AA39J6S0"/>
<protein>
    <submittedName>
        <fullName evidence="1">Uncharacterized protein</fullName>
    </submittedName>
</protein>
<keyword evidence="2" id="KW-1185">Reference proteome</keyword>
<gene>
    <name evidence="1" type="ORF">EV420DRAFT_1280891</name>
</gene>